<proteinExistence type="predicted"/>
<keyword evidence="1" id="KW-0808">Transferase</keyword>
<dbReference type="EMBL" id="AAKKDH010000014">
    <property type="protein sequence ID" value="ECS6137086.1"/>
    <property type="molecule type" value="Genomic_DNA"/>
</dbReference>
<reference evidence="1" key="1">
    <citation type="submission" date="2018-07" db="EMBL/GenBank/DDBJ databases">
        <authorList>
            <consortium name="GenomeTrakr network: Whole genome sequencing for foodborne pathogen traceback"/>
        </authorList>
    </citation>
    <scope>NUCLEOTIDE SEQUENCE</scope>
    <source>
        <strain evidence="1">FSIS1609251</strain>
    </source>
</reference>
<dbReference type="GO" id="GO:0016740">
    <property type="term" value="F:transferase activity"/>
    <property type="evidence" value="ECO:0007669"/>
    <property type="project" value="UniProtKB-KW"/>
</dbReference>
<evidence type="ECO:0000313" key="1">
    <source>
        <dbReference type="EMBL" id="ECS6137086.1"/>
    </source>
</evidence>
<sequence length="57" mass="6980">THSKMEFFKVIINGLFTAVKNFYRFKSAKKEMKNSLPYLTSKLFWYKKFNKKSEDKY</sequence>
<name>A0A5Y1D236_SALAN</name>
<gene>
    <name evidence="1" type="ORF">BUM38_19275</name>
</gene>
<protein>
    <submittedName>
        <fullName evidence="1">Glycosyltransferase family 2 protein</fullName>
    </submittedName>
</protein>
<accession>A0A5Y1D236</accession>
<dbReference type="AlphaFoldDB" id="A0A5Y1D236"/>
<feature type="non-terminal residue" evidence="1">
    <location>
        <position position="1"/>
    </location>
</feature>
<comment type="caution">
    <text evidence="1">The sequence shown here is derived from an EMBL/GenBank/DDBJ whole genome shotgun (WGS) entry which is preliminary data.</text>
</comment>
<organism evidence="1">
    <name type="scientific">Salmonella anatum</name>
    <dbReference type="NCBI Taxonomy" id="58712"/>
    <lineage>
        <taxon>Bacteria</taxon>
        <taxon>Pseudomonadati</taxon>
        <taxon>Pseudomonadota</taxon>
        <taxon>Gammaproteobacteria</taxon>
        <taxon>Enterobacterales</taxon>
        <taxon>Enterobacteriaceae</taxon>
        <taxon>Salmonella</taxon>
    </lineage>
</organism>